<organism evidence="2 3">
    <name type="scientific">Flavobacterium suzhouense</name>
    <dbReference type="NCBI Taxonomy" id="1529638"/>
    <lineage>
        <taxon>Bacteria</taxon>
        <taxon>Pseudomonadati</taxon>
        <taxon>Bacteroidota</taxon>
        <taxon>Flavobacteriia</taxon>
        <taxon>Flavobacteriales</taxon>
        <taxon>Flavobacteriaceae</taxon>
        <taxon>Flavobacterium</taxon>
    </lineage>
</organism>
<feature type="signal peptide" evidence="1">
    <location>
        <begin position="1"/>
        <end position="23"/>
    </location>
</feature>
<evidence type="ECO:0000256" key="1">
    <source>
        <dbReference type="SAM" id="SignalP"/>
    </source>
</evidence>
<dbReference type="PROSITE" id="PS51257">
    <property type="entry name" value="PROKAR_LIPOPROTEIN"/>
    <property type="match status" value="1"/>
</dbReference>
<sequence>MKKFHIILLMTLGFLLSPGAAFACGHQAEGHRTETPESCGMECCKKEKDSTPSNKDHHDCDGKCGHSSCNCTSVCSFVFTVVPTLQFKHEFVMISVKKRVFVYTEAFFTSAMNSLRLPPKIS</sequence>
<feature type="chain" id="PRO_5046794352" evidence="1">
    <location>
        <begin position="24"/>
        <end position="122"/>
    </location>
</feature>
<accession>A0ABW5NV23</accession>
<keyword evidence="1" id="KW-0732">Signal</keyword>
<dbReference type="EMBL" id="JBHUMD010000026">
    <property type="protein sequence ID" value="MFD2602967.1"/>
    <property type="molecule type" value="Genomic_DNA"/>
</dbReference>
<evidence type="ECO:0000313" key="2">
    <source>
        <dbReference type="EMBL" id="MFD2602967.1"/>
    </source>
</evidence>
<comment type="caution">
    <text evidence="2">The sequence shown here is derived from an EMBL/GenBank/DDBJ whole genome shotgun (WGS) entry which is preliminary data.</text>
</comment>
<evidence type="ECO:0000313" key="3">
    <source>
        <dbReference type="Proteomes" id="UP001597480"/>
    </source>
</evidence>
<protein>
    <submittedName>
        <fullName evidence="2">Uncharacterized protein</fullName>
    </submittedName>
</protein>
<reference evidence="3" key="1">
    <citation type="journal article" date="2019" name="Int. J. Syst. Evol. Microbiol.">
        <title>The Global Catalogue of Microorganisms (GCM) 10K type strain sequencing project: providing services to taxonomists for standard genome sequencing and annotation.</title>
        <authorList>
            <consortium name="The Broad Institute Genomics Platform"/>
            <consortium name="The Broad Institute Genome Sequencing Center for Infectious Disease"/>
            <person name="Wu L."/>
            <person name="Ma J."/>
        </authorList>
    </citation>
    <scope>NUCLEOTIDE SEQUENCE [LARGE SCALE GENOMIC DNA]</scope>
    <source>
        <strain evidence="3">KCTC 42107</strain>
    </source>
</reference>
<keyword evidence="3" id="KW-1185">Reference proteome</keyword>
<proteinExistence type="predicted"/>
<name>A0ABW5NV23_9FLAO</name>
<dbReference type="Proteomes" id="UP001597480">
    <property type="component" value="Unassembled WGS sequence"/>
</dbReference>
<gene>
    <name evidence="2" type="ORF">ACFSR3_12940</name>
</gene>
<dbReference type="RefSeq" id="WP_379821494.1">
    <property type="nucleotide sequence ID" value="NZ_JBHUMD010000026.1"/>
</dbReference>